<dbReference type="InterPro" id="IPR023341">
    <property type="entry name" value="MABP"/>
</dbReference>
<dbReference type="Proteomes" id="UP000432015">
    <property type="component" value="Unassembled WGS sequence"/>
</dbReference>
<evidence type="ECO:0000259" key="2">
    <source>
        <dbReference type="PROSITE" id="PS51498"/>
    </source>
</evidence>
<feature type="region of interest" description="Disordered" evidence="1">
    <location>
        <begin position="1"/>
        <end position="25"/>
    </location>
</feature>
<protein>
    <recommendedName>
        <fullName evidence="2">MABP domain-containing protein</fullName>
    </recommendedName>
</protein>
<dbReference type="AlphaFoldDB" id="A0A7K1LDK4"/>
<feature type="domain" description="MABP" evidence="2">
    <location>
        <begin position="1"/>
        <end position="136"/>
    </location>
</feature>
<evidence type="ECO:0000313" key="3">
    <source>
        <dbReference type="EMBL" id="MUN42510.1"/>
    </source>
</evidence>
<comment type="caution">
    <text evidence="3">The sequence shown here is derived from an EMBL/GenBank/DDBJ whole genome shotgun (WGS) entry which is preliminary data.</text>
</comment>
<dbReference type="EMBL" id="WOFH01000021">
    <property type="protein sequence ID" value="MUN42510.1"/>
    <property type="molecule type" value="Genomic_DNA"/>
</dbReference>
<dbReference type="Gene3D" id="2.100.10.50">
    <property type="match status" value="1"/>
</dbReference>
<sequence length="136" mass="14838">MAVTNITILEGQDQPPPPGWHKDPTDLNKGAGGAYLYLAFETDGSEEAVSDIYFLLSKEQDPPDGYIKIDTDLNKGAGGAYIYLTFTRTADYAPIQYLTVVSSSDPNANAPDGYTRIDVDLNKGAGGKYIYLCYRK</sequence>
<gene>
    <name evidence="3" type="ORF">GNZ18_38860</name>
</gene>
<dbReference type="RefSeq" id="WP_214618145.1">
    <property type="nucleotide sequence ID" value="NZ_WOFH01000021.1"/>
</dbReference>
<dbReference type="PROSITE" id="PS51498">
    <property type="entry name" value="MABP"/>
    <property type="match status" value="1"/>
</dbReference>
<organism evidence="3 4">
    <name type="scientific">Actinomadura litoris</name>
    <dbReference type="NCBI Taxonomy" id="2678616"/>
    <lineage>
        <taxon>Bacteria</taxon>
        <taxon>Bacillati</taxon>
        <taxon>Actinomycetota</taxon>
        <taxon>Actinomycetes</taxon>
        <taxon>Streptosporangiales</taxon>
        <taxon>Thermomonosporaceae</taxon>
        <taxon>Actinomadura</taxon>
    </lineage>
</organism>
<proteinExistence type="predicted"/>
<name>A0A7K1LDK4_9ACTN</name>
<reference evidence="3 4" key="1">
    <citation type="submission" date="2019-11" db="EMBL/GenBank/DDBJ databases">
        <authorList>
            <person name="Cao P."/>
        </authorList>
    </citation>
    <scope>NUCLEOTIDE SEQUENCE [LARGE SCALE GENOMIC DNA]</scope>
    <source>
        <strain evidence="3 4">NEAU-AAG5</strain>
    </source>
</reference>
<evidence type="ECO:0000256" key="1">
    <source>
        <dbReference type="SAM" id="MobiDB-lite"/>
    </source>
</evidence>
<accession>A0A7K1LDK4</accession>
<dbReference type="GO" id="GO:0005737">
    <property type="term" value="C:cytoplasm"/>
    <property type="evidence" value="ECO:0007669"/>
    <property type="project" value="UniProtKB-ARBA"/>
</dbReference>
<evidence type="ECO:0000313" key="4">
    <source>
        <dbReference type="Proteomes" id="UP000432015"/>
    </source>
</evidence>
<keyword evidence="4" id="KW-1185">Reference proteome</keyword>